<feature type="chain" id="PRO_5007287096" description="Tick transposon" evidence="1">
    <location>
        <begin position="31"/>
        <end position="107"/>
    </location>
</feature>
<accession>A0A131Z9T7</accession>
<organism evidence="2">
    <name type="scientific">Rhipicephalus appendiculatus</name>
    <name type="common">Brown ear tick</name>
    <dbReference type="NCBI Taxonomy" id="34631"/>
    <lineage>
        <taxon>Eukaryota</taxon>
        <taxon>Metazoa</taxon>
        <taxon>Ecdysozoa</taxon>
        <taxon>Arthropoda</taxon>
        <taxon>Chelicerata</taxon>
        <taxon>Arachnida</taxon>
        <taxon>Acari</taxon>
        <taxon>Parasitiformes</taxon>
        <taxon>Ixodida</taxon>
        <taxon>Ixodoidea</taxon>
        <taxon>Ixodidae</taxon>
        <taxon>Rhipicephalinae</taxon>
        <taxon>Rhipicephalus</taxon>
        <taxon>Rhipicephalus</taxon>
    </lineage>
</organism>
<evidence type="ECO:0000313" key="2">
    <source>
        <dbReference type="EMBL" id="JAP87226.1"/>
    </source>
</evidence>
<keyword evidence="1" id="KW-0732">Signal</keyword>
<dbReference type="EMBL" id="GEDV01001331">
    <property type="protein sequence ID" value="JAP87226.1"/>
    <property type="molecule type" value="Transcribed_RNA"/>
</dbReference>
<name>A0A131Z9T7_RHIAP</name>
<sequence length="107" mass="11963">QRKRTASSPCNQLLLMIYQLPTLRLTFADASPANDHRIRPQVMWLKTRLHNDDGGGFAMTNQLLAAVQVITTASGYDSQELPRRMHIVMHAERGGVLQLRHASGNVT</sequence>
<feature type="signal peptide" evidence="1">
    <location>
        <begin position="1"/>
        <end position="30"/>
    </location>
</feature>
<evidence type="ECO:0000256" key="1">
    <source>
        <dbReference type="SAM" id="SignalP"/>
    </source>
</evidence>
<feature type="non-terminal residue" evidence="2">
    <location>
        <position position="1"/>
    </location>
</feature>
<dbReference type="AlphaFoldDB" id="A0A131Z9T7"/>
<protein>
    <recommendedName>
        <fullName evidence="3">Tick transposon</fullName>
    </recommendedName>
</protein>
<evidence type="ECO:0008006" key="3">
    <source>
        <dbReference type="Google" id="ProtNLM"/>
    </source>
</evidence>
<proteinExistence type="predicted"/>
<reference evidence="2" key="1">
    <citation type="journal article" date="2016" name="Ticks Tick Borne Dis.">
        <title>De novo assembly and annotation of the salivary gland transcriptome of Rhipicephalus appendiculatus male and female ticks during blood feeding.</title>
        <authorList>
            <person name="de Castro M.H."/>
            <person name="de Klerk D."/>
            <person name="Pienaar R."/>
            <person name="Latif A.A."/>
            <person name="Rees D.J."/>
            <person name="Mans B.J."/>
        </authorList>
    </citation>
    <scope>NUCLEOTIDE SEQUENCE</scope>
    <source>
        <tissue evidence="2">Salivary glands</tissue>
    </source>
</reference>